<dbReference type="AlphaFoldDB" id="A0A8H7TVJ4"/>
<protein>
    <submittedName>
        <fullName evidence="2">Uncharacterized protein</fullName>
    </submittedName>
</protein>
<dbReference type="Proteomes" id="UP000639403">
    <property type="component" value="Unassembled WGS sequence"/>
</dbReference>
<organism evidence="2 3">
    <name type="scientific">Rhodonia placenta</name>
    <dbReference type="NCBI Taxonomy" id="104341"/>
    <lineage>
        <taxon>Eukaryota</taxon>
        <taxon>Fungi</taxon>
        <taxon>Dikarya</taxon>
        <taxon>Basidiomycota</taxon>
        <taxon>Agaricomycotina</taxon>
        <taxon>Agaricomycetes</taxon>
        <taxon>Polyporales</taxon>
        <taxon>Adustoporiaceae</taxon>
        <taxon>Rhodonia</taxon>
    </lineage>
</organism>
<name>A0A8H7TVJ4_9APHY</name>
<feature type="compositionally biased region" description="Low complexity" evidence="1">
    <location>
        <begin position="32"/>
        <end position="52"/>
    </location>
</feature>
<feature type="region of interest" description="Disordered" evidence="1">
    <location>
        <begin position="27"/>
        <end position="53"/>
    </location>
</feature>
<dbReference type="EMBL" id="JADOXO010001477">
    <property type="protein sequence ID" value="KAF9795705.1"/>
    <property type="molecule type" value="Genomic_DNA"/>
</dbReference>
<reference evidence="2" key="1">
    <citation type="submission" date="2020-11" db="EMBL/GenBank/DDBJ databases">
        <authorList>
            <person name="Koelle M."/>
            <person name="Horta M.A.C."/>
            <person name="Nowrousian M."/>
            <person name="Ohm R.A."/>
            <person name="Benz P."/>
            <person name="Pilgard A."/>
        </authorList>
    </citation>
    <scope>NUCLEOTIDE SEQUENCE</scope>
    <source>
        <strain evidence="2">FPRL280</strain>
    </source>
</reference>
<evidence type="ECO:0000313" key="3">
    <source>
        <dbReference type="Proteomes" id="UP000639403"/>
    </source>
</evidence>
<evidence type="ECO:0000256" key="1">
    <source>
        <dbReference type="SAM" id="MobiDB-lite"/>
    </source>
</evidence>
<evidence type="ECO:0000313" key="2">
    <source>
        <dbReference type="EMBL" id="KAF9795705.1"/>
    </source>
</evidence>
<accession>A0A8H7TVJ4</accession>
<sequence>MRPSEKEISLVNALAVGKEGTDTLIASGSTQAATNAPVASPSASTSATSVKSEQSELVDLMAQVKLMREELEHYQALKEESF</sequence>
<comment type="caution">
    <text evidence="2">The sequence shown here is derived from an EMBL/GenBank/DDBJ whole genome shotgun (WGS) entry which is preliminary data.</text>
</comment>
<reference evidence="2" key="2">
    <citation type="journal article" name="Front. Microbiol.">
        <title>Degradative Capacity of Two Strains of Rhodonia placenta: From Phenotype to Genotype.</title>
        <authorList>
            <person name="Kolle M."/>
            <person name="Horta M.A.C."/>
            <person name="Nowrousian M."/>
            <person name="Ohm R.A."/>
            <person name="Benz J.P."/>
            <person name="Pilgard A."/>
        </authorList>
    </citation>
    <scope>NUCLEOTIDE SEQUENCE</scope>
    <source>
        <strain evidence="2">FPRL280</strain>
    </source>
</reference>
<gene>
    <name evidence="2" type="ORF">IEO21_11078</name>
</gene>
<proteinExistence type="predicted"/>